<dbReference type="GeneID" id="112276255"/>
<dbReference type="KEGG" id="ppp:112276255"/>
<dbReference type="GO" id="GO:0019210">
    <property type="term" value="F:kinase inhibitor activity"/>
    <property type="evidence" value="ECO:0007669"/>
    <property type="project" value="InterPro"/>
</dbReference>
<name>A0A2K1II38_PHYPA</name>
<dbReference type="EnsemblPlants" id="Pp3c23_5150V3.1">
    <property type="protein sequence ID" value="Pp3c23_5150V3.1"/>
    <property type="gene ID" value="Pp3c23_5150"/>
</dbReference>
<feature type="region of interest" description="Disordered" evidence="1">
    <location>
        <begin position="34"/>
        <end position="66"/>
    </location>
</feature>
<dbReference type="OrthoDB" id="667051at2759"/>
<dbReference type="EnsemblPlants" id="Pp3c23_5150V3.6">
    <property type="protein sequence ID" value="Pp3c23_5150V3.6"/>
    <property type="gene ID" value="Pp3c23_5150"/>
</dbReference>
<reference evidence="3" key="3">
    <citation type="submission" date="2020-12" db="UniProtKB">
        <authorList>
            <consortium name="EnsemblPlants"/>
        </authorList>
    </citation>
    <scope>IDENTIFICATION</scope>
</reference>
<evidence type="ECO:0000313" key="4">
    <source>
        <dbReference type="Proteomes" id="UP000006727"/>
    </source>
</evidence>
<evidence type="ECO:0000313" key="2">
    <source>
        <dbReference type="EMBL" id="PNR28938.1"/>
    </source>
</evidence>
<dbReference type="EnsemblPlants" id="Pp3c23_5150V3.3">
    <property type="protein sequence ID" value="Pp3c23_5150V3.3"/>
    <property type="gene ID" value="Pp3c23_5150"/>
</dbReference>
<dbReference type="RefSeq" id="XP_024363165.1">
    <property type="nucleotide sequence ID" value="XM_024507397.2"/>
</dbReference>
<keyword evidence="4" id="KW-1185">Reference proteome</keyword>
<dbReference type="EnsemblPlants" id="Pp3c23_5150V3.5">
    <property type="protein sequence ID" value="Pp3c23_5150V3.5"/>
    <property type="gene ID" value="Pp3c23_5150"/>
</dbReference>
<dbReference type="AlphaFoldDB" id="A0A2K1II38"/>
<dbReference type="Gramene" id="Pp3c23_5150V3.3">
    <property type="protein sequence ID" value="Pp3c23_5150V3.3"/>
    <property type="gene ID" value="Pp3c23_5150"/>
</dbReference>
<accession>A0A2K1II38</accession>
<feature type="compositionally biased region" description="Basic and acidic residues" evidence="1">
    <location>
        <begin position="377"/>
        <end position="391"/>
    </location>
</feature>
<dbReference type="EMBL" id="ABEU02000023">
    <property type="protein sequence ID" value="PNR28938.1"/>
    <property type="molecule type" value="Genomic_DNA"/>
</dbReference>
<dbReference type="Gramene" id="Pp3c23_5150V3.4">
    <property type="protein sequence ID" value="Pp3c23_5150V3.4"/>
    <property type="gene ID" value="Pp3c23_5150"/>
</dbReference>
<evidence type="ECO:0000256" key="1">
    <source>
        <dbReference type="SAM" id="MobiDB-lite"/>
    </source>
</evidence>
<feature type="compositionally biased region" description="Low complexity" evidence="1">
    <location>
        <begin position="207"/>
        <end position="224"/>
    </location>
</feature>
<dbReference type="GO" id="GO:0005886">
    <property type="term" value="C:plasma membrane"/>
    <property type="evidence" value="ECO:0007669"/>
    <property type="project" value="InterPro"/>
</dbReference>
<feature type="compositionally biased region" description="Polar residues" evidence="1">
    <location>
        <begin position="47"/>
        <end position="59"/>
    </location>
</feature>
<dbReference type="EnsemblPlants" id="Pp3c23_5150V3.4">
    <property type="protein sequence ID" value="Pp3c23_5150V3.4"/>
    <property type="gene ID" value="Pp3c23_5150"/>
</dbReference>
<dbReference type="Gramene" id="Pp3c23_5150V3.2">
    <property type="protein sequence ID" value="Pp3c23_5150V3.2"/>
    <property type="gene ID" value="Pp3c23_5150"/>
</dbReference>
<dbReference type="Gramene" id="Pp3c23_5150V3.5">
    <property type="protein sequence ID" value="Pp3c23_5150V3.5"/>
    <property type="gene ID" value="Pp3c23_5150"/>
</dbReference>
<feature type="compositionally biased region" description="Polar residues" evidence="1">
    <location>
        <begin position="394"/>
        <end position="422"/>
    </location>
</feature>
<protein>
    <submittedName>
        <fullName evidence="2 3">Uncharacterized protein</fullName>
    </submittedName>
</protein>
<feature type="compositionally biased region" description="Low complexity" evidence="1">
    <location>
        <begin position="117"/>
        <end position="133"/>
    </location>
</feature>
<feature type="region of interest" description="Disordered" evidence="1">
    <location>
        <begin position="275"/>
        <end position="298"/>
    </location>
</feature>
<dbReference type="PaxDb" id="3218-PP1S331_20V6.1"/>
<dbReference type="EnsemblPlants" id="Pp3c23_5150V3.2">
    <property type="protein sequence ID" value="Pp3c23_5150V3.2"/>
    <property type="gene ID" value="Pp3c23_5150"/>
</dbReference>
<feature type="compositionally biased region" description="Low complexity" evidence="1">
    <location>
        <begin position="275"/>
        <end position="296"/>
    </location>
</feature>
<feature type="region of interest" description="Disordered" evidence="1">
    <location>
        <begin position="88"/>
        <end position="139"/>
    </location>
</feature>
<dbReference type="PANTHER" id="PTHR33312:SF21">
    <property type="entry name" value="MEMBRANE-ASSOCIATED KINASE REGULATOR 3-RELATED"/>
    <property type="match status" value="1"/>
</dbReference>
<feature type="region of interest" description="Disordered" evidence="1">
    <location>
        <begin position="182"/>
        <end position="227"/>
    </location>
</feature>
<dbReference type="Gramene" id="Pp3c23_5150V3.6">
    <property type="protein sequence ID" value="Pp3c23_5150V3.6"/>
    <property type="gene ID" value="Pp3c23_5150"/>
</dbReference>
<dbReference type="PANTHER" id="PTHR33312">
    <property type="entry name" value="MEMBRANE-ASSOCIATED KINASE REGULATOR 4-RELATED"/>
    <property type="match status" value="1"/>
</dbReference>
<reference evidence="2 4" key="2">
    <citation type="journal article" date="2018" name="Plant J.">
        <title>The Physcomitrella patens chromosome-scale assembly reveals moss genome structure and evolution.</title>
        <authorList>
            <person name="Lang D."/>
            <person name="Ullrich K.K."/>
            <person name="Murat F."/>
            <person name="Fuchs J."/>
            <person name="Jenkins J."/>
            <person name="Haas F.B."/>
            <person name="Piednoel M."/>
            <person name="Gundlach H."/>
            <person name="Van Bel M."/>
            <person name="Meyberg R."/>
            <person name="Vives C."/>
            <person name="Morata J."/>
            <person name="Symeonidi A."/>
            <person name="Hiss M."/>
            <person name="Muchero W."/>
            <person name="Kamisugi Y."/>
            <person name="Saleh O."/>
            <person name="Blanc G."/>
            <person name="Decker E.L."/>
            <person name="van Gessel N."/>
            <person name="Grimwood J."/>
            <person name="Hayes R.D."/>
            <person name="Graham S.W."/>
            <person name="Gunter L.E."/>
            <person name="McDaniel S.F."/>
            <person name="Hoernstein S.N.W."/>
            <person name="Larsson A."/>
            <person name="Li F.W."/>
            <person name="Perroud P.F."/>
            <person name="Phillips J."/>
            <person name="Ranjan P."/>
            <person name="Rokshar D.S."/>
            <person name="Rothfels C.J."/>
            <person name="Schneider L."/>
            <person name="Shu S."/>
            <person name="Stevenson D.W."/>
            <person name="Thummler F."/>
            <person name="Tillich M."/>
            <person name="Villarreal Aguilar J.C."/>
            <person name="Widiez T."/>
            <person name="Wong G.K."/>
            <person name="Wymore A."/>
            <person name="Zhang Y."/>
            <person name="Zimmer A.D."/>
            <person name="Quatrano R.S."/>
            <person name="Mayer K.F.X."/>
            <person name="Goodstein D."/>
            <person name="Casacuberta J.M."/>
            <person name="Vandepoele K."/>
            <person name="Reski R."/>
            <person name="Cuming A.C."/>
            <person name="Tuskan G.A."/>
            <person name="Maumus F."/>
            <person name="Salse J."/>
            <person name="Schmutz J."/>
            <person name="Rensing S.A."/>
        </authorList>
    </citation>
    <scope>NUCLEOTIDE SEQUENCE [LARGE SCALE GENOMIC DNA]</scope>
    <source>
        <strain evidence="3 4">cv. Gransden 2004</strain>
    </source>
</reference>
<gene>
    <name evidence="3" type="primary">LOC112276255</name>
    <name evidence="2" type="ORF">PHYPA_027630</name>
</gene>
<feature type="region of interest" description="Disordered" evidence="1">
    <location>
        <begin position="377"/>
        <end position="435"/>
    </location>
</feature>
<evidence type="ECO:0000313" key="3">
    <source>
        <dbReference type="EnsemblPlants" id="Pp3c23_5150V3.1"/>
    </source>
</evidence>
<proteinExistence type="predicted"/>
<dbReference type="Proteomes" id="UP000006727">
    <property type="component" value="Chromosome 23"/>
</dbReference>
<dbReference type="InterPro" id="IPR039620">
    <property type="entry name" value="BKI1/MAKR1/3/4"/>
</dbReference>
<reference evidence="2 4" key="1">
    <citation type="journal article" date="2008" name="Science">
        <title>The Physcomitrella genome reveals evolutionary insights into the conquest of land by plants.</title>
        <authorList>
            <person name="Rensing S."/>
            <person name="Lang D."/>
            <person name="Zimmer A."/>
            <person name="Terry A."/>
            <person name="Salamov A."/>
            <person name="Shapiro H."/>
            <person name="Nishiyama T."/>
            <person name="Perroud P.-F."/>
            <person name="Lindquist E."/>
            <person name="Kamisugi Y."/>
            <person name="Tanahashi T."/>
            <person name="Sakakibara K."/>
            <person name="Fujita T."/>
            <person name="Oishi K."/>
            <person name="Shin-I T."/>
            <person name="Kuroki Y."/>
            <person name="Toyoda A."/>
            <person name="Suzuki Y."/>
            <person name="Hashimoto A."/>
            <person name="Yamaguchi K."/>
            <person name="Sugano A."/>
            <person name="Kohara Y."/>
            <person name="Fujiyama A."/>
            <person name="Anterola A."/>
            <person name="Aoki S."/>
            <person name="Ashton N."/>
            <person name="Barbazuk W.B."/>
            <person name="Barker E."/>
            <person name="Bennetzen J."/>
            <person name="Bezanilla M."/>
            <person name="Blankenship R."/>
            <person name="Cho S.H."/>
            <person name="Dutcher S."/>
            <person name="Estelle M."/>
            <person name="Fawcett J.A."/>
            <person name="Gundlach H."/>
            <person name="Hanada K."/>
            <person name="Heyl A."/>
            <person name="Hicks K.A."/>
            <person name="Hugh J."/>
            <person name="Lohr M."/>
            <person name="Mayer K."/>
            <person name="Melkozernov A."/>
            <person name="Murata T."/>
            <person name="Nelson D."/>
            <person name="Pils B."/>
            <person name="Prigge M."/>
            <person name="Reiss B."/>
            <person name="Renner T."/>
            <person name="Rombauts S."/>
            <person name="Rushton P."/>
            <person name="Sanderfoot A."/>
            <person name="Schween G."/>
            <person name="Shiu S.-H."/>
            <person name="Stueber K."/>
            <person name="Theodoulou F.L."/>
            <person name="Tu H."/>
            <person name="Van de Peer Y."/>
            <person name="Verrier P.J."/>
            <person name="Waters E."/>
            <person name="Wood A."/>
            <person name="Yang L."/>
            <person name="Cove D."/>
            <person name="Cuming A."/>
            <person name="Hasebe M."/>
            <person name="Lucas S."/>
            <person name="Mishler D.B."/>
            <person name="Reski R."/>
            <person name="Grigoriev I."/>
            <person name="Quatrano R.S."/>
            <person name="Boore J.L."/>
        </authorList>
    </citation>
    <scope>NUCLEOTIDE SEQUENCE [LARGE SCALE GENOMIC DNA]</scope>
    <source>
        <strain evidence="3 4">cv. Gransden 2004</strain>
    </source>
</reference>
<organism evidence="2">
    <name type="scientific">Physcomitrium patens</name>
    <name type="common">Spreading-leaved earth moss</name>
    <name type="synonym">Physcomitrella patens</name>
    <dbReference type="NCBI Taxonomy" id="3218"/>
    <lineage>
        <taxon>Eukaryota</taxon>
        <taxon>Viridiplantae</taxon>
        <taxon>Streptophyta</taxon>
        <taxon>Embryophyta</taxon>
        <taxon>Bryophyta</taxon>
        <taxon>Bryophytina</taxon>
        <taxon>Bryopsida</taxon>
        <taxon>Funariidae</taxon>
        <taxon>Funariales</taxon>
        <taxon>Funariaceae</taxon>
        <taxon>Physcomitrium</taxon>
    </lineage>
</organism>
<sequence length="453" mass="50089">MLEALRTFEELNSLTAQKMETLATLARLSISPRRNRSSNKFSDDEVSTTSTPYFLSAPTSPRRASLREIEETPLGEVHCAVPFEWELRPGTPKRSRGSRNNDGSSEMDVEERELGSRSRSSSPERLSRQSSTSDFDFSSARFIPPEETHALNDSSIASADELFFHGQLLPLTLPPRLQAVKQLKDSTDSSPGSDGGVLQGSFRKPRSGSSPLKLLSLRGRSKSPQRGALHSTAWPILGLEPEQENGICQRLQKFRSLSPLKIFKRESPEVNAMFSDKSTDSASSSTSSAFSSSSSSGDENFINVGISKEFWPFFEESKQRRGSKTLHDFLYSEKLPSSPKIDVSKLSSKEVLRKAERFNAAPGAEAGLNSAAQVVHSKRELDKSGSVERKALTPQLSRSNARSMSRTPIMPSQAQPLPQRSQSRPDFRSNPKRSFGILKRCLRIAPPAFPRSP</sequence>
<dbReference type="Gramene" id="Pp3c23_5150V3.1">
    <property type="protein sequence ID" value="Pp3c23_5150V3.1"/>
    <property type="gene ID" value="Pp3c23_5150"/>
</dbReference>